<reference evidence="6" key="1">
    <citation type="submission" date="2020-10" db="EMBL/GenBank/DDBJ databases">
        <authorList>
            <person name="Gilroy R."/>
        </authorList>
    </citation>
    <scope>NUCLEOTIDE SEQUENCE</scope>
    <source>
        <strain evidence="6">17213</strain>
    </source>
</reference>
<keyword evidence="2 6" id="KW-0378">Hydrolase</keyword>
<dbReference type="EC" id="3.1.4.53" evidence="6"/>
<feature type="domain" description="Calcineurin-like phosphoesterase" evidence="5">
    <location>
        <begin position="16"/>
        <end position="205"/>
    </location>
</feature>
<dbReference type="EMBL" id="JADINH010000091">
    <property type="protein sequence ID" value="MBO8415571.1"/>
    <property type="molecule type" value="Genomic_DNA"/>
</dbReference>
<evidence type="ECO:0000256" key="1">
    <source>
        <dbReference type="ARBA" id="ARBA00022723"/>
    </source>
</evidence>
<evidence type="ECO:0000259" key="5">
    <source>
        <dbReference type="Pfam" id="PF00149"/>
    </source>
</evidence>
<protein>
    <submittedName>
        <fullName evidence="6">3',5'-cyclic-AMP phosphodiesterase</fullName>
        <ecNumber evidence="6">3.1.4.53</ecNumber>
    </submittedName>
</protein>
<dbReference type="InterPro" id="IPR004843">
    <property type="entry name" value="Calcineurin-like_PHP"/>
</dbReference>
<dbReference type="InterPro" id="IPR050884">
    <property type="entry name" value="CNP_phosphodiesterase-III"/>
</dbReference>
<name>A0A9D9D9I3_9GAMM</name>
<keyword evidence="3" id="KW-0408">Iron</keyword>
<accession>A0A9D9D9I3</accession>
<evidence type="ECO:0000256" key="2">
    <source>
        <dbReference type="ARBA" id="ARBA00022801"/>
    </source>
</evidence>
<dbReference type="GO" id="GO:0004115">
    <property type="term" value="F:3',5'-cyclic-AMP phosphodiesterase activity"/>
    <property type="evidence" value="ECO:0007669"/>
    <property type="project" value="UniProtKB-EC"/>
</dbReference>
<dbReference type="Pfam" id="PF00149">
    <property type="entry name" value="Metallophos"/>
    <property type="match status" value="1"/>
</dbReference>
<dbReference type="InterPro" id="IPR026575">
    <property type="entry name" value="GpdQ/CpdA-like"/>
</dbReference>
<gene>
    <name evidence="6" type="primary">cpdA</name>
    <name evidence="6" type="ORF">IAB19_04215</name>
</gene>
<comment type="caution">
    <text evidence="6">The sequence shown here is derived from an EMBL/GenBank/DDBJ whole genome shotgun (WGS) entry which is preliminary data.</text>
</comment>
<dbReference type="AlphaFoldDB" id="A0A9D9D9I3"/>
<organism evidence="6 7">
    <name type="scientific">Candidatus Avisuccinivibrio stercorigallinarum</name>
    <dbReference type="NCBI Taxonomy" id="2840704"/>
    <lineage>
        <taxon>Bacteria</taxon>
        <taxon>Pseudomonadati</taxon>
        <taxon>Pseudomonadota</taxon>
        <taxon>Gammaproteobacteria</taxon>
        <taxon>Aeromonadales</taxon>
        <taxon>Succinivibrionaceae</taxon>
        <taxon>Succinivibrionaceae incertae sedis</taxon>
        <taxon>Candidatus Avisuccinivibrio</taxon>
    </lineage>
</organism>
<dbReference type="PANTHER" id="PTHR42988">
    <property type="entry name" value="PHOSPHOHYDROLASE"/>
    <property type="match status" value="1"/>
</dbReference>
<dbReference type="InterPro" id="IPR029052">
    <property type="entry name" value="Metallo-depent_PP-like"/>
</dbReference>
<evidence type="ECO:0000256" key="3">
    <source>
        <dbReference type="ARBA" id="ARBA00023004"/>
    </source>
</evidence>
<evidence type="ECO:0000313" key="6">
    <source>
        <dbReference type="EMBL" id="MBO8415571.1"/>
    </source>
</evidence>
<reference evidence="6" key="2">
    <citation type="journal article" date="2021" name="PeerJ">
        <title>Extensive microbial diversity within the chicken gut microbiome revealed by metagenomics and culture.</title>
        <authorList>
            <person name="Gilroy R."/>
            <person name="Ravi A."/>
            <person name="Getino M."/>
            <person name="Pursley I."/>
            <person name="Horton D.L."/>
            <person name="Alikhan N.F."/>
            <person name="Baker D."/>
            <person name="Gharbi K."/>
            <person name="Hall N."/>
            <person name="Watson M."/>
            <person name="Adriaenssens E.M."/>
            <person name="Foster-Nyarko E."/>
            <person name="Jarju S."/>
            <person name="Secka A."/>
            <person name="Antonio M."/>
            <person name="Oren A."/>
            <person name="Chaudhuri R.R."/>
            <person name="La Ragione R."/>
            <person name="Hildebrand F."/>
            <person name="Pallen M.J."/>
        </authorList>
    </citation>
    <scope>NUCLEOTIDE SEQUENCE</scope>
    <source>
        <strain evidence="6">17213</strain>
    </source>
</reference>
<dbReference type="NCBIfam" id="NF008359">
    <property type="entry name" value="PRK11148.1"/>
    <property type="match status" value="1"/>
</dbReference>
<dbReference type="Gene3D" id="3.60.21.10">
    <property type="match status" value="1"/>
</dbReference>
<dbReference type="Proteomes" id="UP000823631">
    <property type="component" value="Unassembled WGS sequence"/>
</dbReference>
<dbReference type="GO" id="GO:0046872">
    <property type="term" value="F:metal ion binding"/>
    <property type="evidence" value="ECO:0007669"/>
    <property type="project" value="UniProtKB-KW"/>
</dbReference>
<sequence>METAFLKPQCSSGQISVLQLTDIHLFAEESGVLLGVRTAESFKAVLSSVLNQGMPFDFILVTGDISQDYSAESYQRFAHMIALMRCPVFFVPGNHDDGPLMYRMFSNLGVNTQRHLICGNWQFVFLNSEVYAVPHGWVQRSELAFLRECCLNNPHLHTMVCVHHLPQLVKSSWLDTQTMHNQDEFNSFIARLPNIRSVLCGHVHQEFDVLQNGIRYLASPSTSIQFEPLSHNFSLDLQGPGWRNLSLNIDGTMETQVHRLPKGRFIPDTGVDGY</sequence>
<evidence type="ECO:0000256" key="4">
    <source>
        <dbReference type="ARBA" id="ARBA00025742"/>
    </source>
</evidence>
<proteinExistence type="inferred from homology"/>
<evidence type="ECO:0000313" key="7">
    <source>
        <dbReference type="Proteomes" id="UP000823631"/>
    </source>
</evidence>
<keyword evidence="1" id="KW-0479">Metal-binding</keyword>
<dbReference type="SUPFAM" id="SSF56300">
    <property type="entry name" value="Metallo-dependent phosphatases"/>
    <property type="match status" value="1"/>
</dbReference>
<comment type="similarity">
    <text evidence="4">Belongs to the cyclic nucleotide phosphodiesterase class-III family.</text>
</comment>
<dbReference type="PANTHER" id="PTHR42988:SF2">
    <property type="entry name" value="CYCLIC NUCLEOTIDE PHOSPHODIESTERASE CBUA0032-RELATED"/>
    <property type="match status" value="1"/>
</dbReference>
<dbReference type="CDD" id="cd07402">
    <property type="entry name" value="MPP_GpdQ"/>
    <property type="match status" value="1"/>
</dbReference>